<dbReference type="AlphaFoldDB" id="A0A1Z5JB11"/>
<feature type="compositionally biased region" description="Acidic residues" evidence="1">
    <location>
        <begin position="223"/>
        <end position="235"/>
    </location>
</feature>
<feature type="region of interest" description="Disordered" evidence="1">
    <location>
        <begin position="629"/>
        <end position="679"/>
    </location>
</feature>
<keyword evidence="3" id="KW-1185">Reference proteome</keyword>
<feature type="region of interest" description="Disordered" evidence="1">
    <location>
        <begin position="418"/>
        <end position="444"/>
    </location>
</feature>
<name>A0A1Z5JB11_FISSO</name>
<feature type="compositionally biased region" description="Polar residues" evidence="1">
    <location>
        <begin position="239"/>
        <end position="250"/>
    </location>
</feature>
<gene>
    <name evidence="2" type="ORF">FisN_9Hh259</name>
</gene>
<dbReference type="Proteomes" id="UP000198406">
    <property type="component" value="Unassembled WGS sequence"/>
</dbReference>
<organism evidence="2 3">
    <name type="scientific">Fistulifera solaris</name>
    <name type="common">Oleaginous diatom</name>
    <dbReference type="NCBI Taxonomy" id="1519565"/>
    <lineage>
        <taxon>Eukaryota</taxon>
        <taxon>Sar</taxon>
        <taxon>Stramenopiles</taxon>
        <taxon>Ochrophyta</taxon>
        <taxon>Bacillariophyta</taxon>
        <taxon>Bacillariophyceae</taxon>
        <taxon>Bacillariophycidae</taxon>
        <taxon>Naviculales</taxon>
        <taxon>Naviculaceae</taxon>
        <taxon>Fistulifera</taxon>
    </lineage>
</organism>
<feature type="region of interest" description="Disordered" evidence="1">
    <location>
        <begin position="223"/>
        <end position="250"/>
    </location>
</feature>
<protein>
    <recommendedName>
        <fullName evidence="4">EH domain-containing protein</fullName>
    </recommendedName>
</protein>
<sequence>MLYNYYQPTPLEEAYGLFLLQTEFQITDSIRIAGRQAVPFFCRSGIDRSVLRHMWSVVDPQVDGYLSTTAQFDTMLRLTALAQHGPLLPALAQTPQAASPEDILRQCLLQTASMMLPLPIFQGIVIPSPMELQMIFQRAKGFQPPTPDVATTVPPPSQMTQQPTIFDPNVAPAMTHTTSEVAVLPTSLELTSIDDAFSGLVQVEDKPLPSLFVPEPTIEAVQEETPNDDDEDFGDFVDSASNPGSLGANSSQNYFIKTNHPPDISNVSATAGDNSPFPTYNVNGDTMATTPQVALGTADSKDAMSRQGLHTEMNPDTFGNFEMNDPSSDDFGSFDATRVATYDGTKDDEWNTSTIGSNAASSVLSISDAFGGMFEVPDRPLPSIELGNEVPSHVVEQQNHSIMDDSPAITTHAQSNVEVHASVESSSGQTASIEEGATAPGDKFSFHNEIQNATFPSDADEDETEFGDFAGTEVTETVPAEKSVITLGETVNAPDASFTPSLPNSINPDIEKINEFAKHADNSLSGWDALDALSAVQDTPLPPLETLTAAEDEAPKRENLSPNGDLQQVEDDDFGEFVGESNKTETFQQSEAHTLPETSSSPTAFDAFAALEGTVSDVNVDEKIEDDIHPSLSLMQPPAVSPDTSIADESDFGDFTSGDQLDDGKAQSSAPQSSLLNVSTLSNQGDVSGIASELETGESRQTGEVQSLGSGWDALDALAGSLLDKPLEPLAFSDDLFAKNNVEAFVLVDESAQDVAVQEEKHQAPSLSSDAIEDAASETDDFGDFLGVASASPGHKLDEQSLAMDTTSSSKPKPSAALATENFFTANHDVFASHTGVTSDRFEHVAPVHTVAHLQSPTLDEAHAFAAEAEDFGDFSGFAANDIALSDTTAVNAEALEQTAPVLDEAGNDSFGDFSGFESNQPASQSLPDLQTSAPEPATESSDNFGDFASFEAPVPEEELLQNPEYKNLVMLREFVEKASLSLPEAIRVQSNGGHVDFSNCFEANIGMEVPVSEARKRRIQRSIQIMVLLSSSHSKLASTYWQQAMTVTRDELSLGCIVMGDAAGFTQSVQDAVRPKLETYVAGLGEFVRVCRSIVATVGDLLMLHPSSLFTIDTLSSSWCSLNFIQDYIHIENDWKTVEELAAQCGVERKQELALETLSGIRQSGTAVADDQLCQFTLQPLTYDGVLVTKSPVVFHNGRHMACAANFVSHKCQSYAQSGF</sequence>
<accession>A0A1Z5JB11</accession>
<feature type="region of interest" description="Disordered" evidence="1">
    <location>
        <begin position="905"/>
        <end position="949"/>
    </location>
</feature>
<dbReference type="OrthoDB" id="49620at2759"/>
<evidence type="ECO:0000313" key="3">
    <source>
        <dbReference type="Proteomes" id="UP000198406"/>
    </source>
</evidence>
<dbReference type="InParanoid" id="A0A1Z5JB11"/>
<evidence type="ECO:0000313" key="2">
    <source>
        <dbReference type="EMBL" id="GAX11165.1"/>
    </source>
</evidence>
<comment type="caution">
    <text evidence="2">The sequence shown here is derived from an EMBL/GenBank/DDBJ whole genome shotgun (WGS) entry which is preliminary data.</text>
</comment>
<evidence type="ECO:0000256" key="1">
    <source>
        <dbReference type="SAM" id="MobiDB-lite"/>
    </source>
</evidence>
<reference evidence="2 3" key="1">
    <citation type="journal article" date="2015" name="Plant Cell">
        <title>Oil accumulation by the oleaginous diatom Fistulifera solaris as revealed by the genome and transcriptome.</title>
        <authorList>
            <person name="Tanaka T."/>
            <person name="Maeda Y."/>
            <person name="Veluchamy A."/>
            <person name="Tanaka M."/>
            <person name="Abida H."/>
            <person name="Marechal E."/>
            <person name="Bowler C."/>
            <person name="Muto M."/>
            <person name="Sunaga Y."/>
            <person name="Tanaka M."/>
            <person name="Yoshino T."/>
            <person name="Taniguchi T."/>
            <person name="Fukuda Y."/>
            <person name="Nemoto M."/>
            <person name="Matsumoto M."/>
            <person name="Wong P.S."/>
            <person name="Aburatani S."/>
            <person name="Fujibuchi W."/>
        </authorList>
    </citation>
    <scope>NUCLEOTIDE SEQUENCE [LARGE SCALE GENOMIC DNA]</scope>
    <source>
        <strain evidence="2 3">JPCC DA0580</strain>
    </source>
</reference>
<feature type="compositionally biased region" description="Polar residues" evidence="1">
    <location>
        <begin position="917"/>
        <end position="944"/>
    </location>
</feature>
<evidence type="ECO:0008006" key="4">
    <source>
        <dbReference type="Google" id="ProtNLM"/>
    </source>
</evidence>
<dbReference type="Gene3D" id="1.10.238.10">
    <property type="entry name" value="EF-hand"/>
    <property type="match status" value="1"/>
</dbReference>
<dbReference type="EMBL" id="BDSP01000036">
    <property type="protein sequence ID" value="GAX11165.1"/>
    <property type="molecule type" value="Genomic_DNA"/>
</dbReference>
<feature type="compositionally biased region" description="Polar residues" evidence="1">
    <location>
        <begin position="666"/>
        <end position="679"/>
    </location>
</feature>
<proteinExistence type="predicted"/>
<feature type="compositionally biased region" description="Polar residues" evidence="1">
    <location>
        <begin position="418"/>
        <end position="432"/>
    </location>
</feature>